<dbReference type="SMART" id="SM00530">
    <property type="entry name" value="HTH_XRE"/>
    <property type="match status" value="1"/>
</dbReference>
<accession>A0A7W8Z351</accession>
<evidence type="ECO:0000259" key="1">
    <source>
        <dbReference type="PROSITE" id="PS50943"/>
    </source>
</evidence>
<protein>
    <submittedName>
        <fullName evidence="2">Transcriptional regulator with XRE-family HTH domain</fullName>
    </submittedName>
</protein>
<comment type="caution">
    <text evidence="2">The sequence shown here is derived from an EMBL/GenBank/DDBJ whole genome shotgun (WGS) entry which is preliminary data.</text>
</comment>
<dbReference type="EMBL" id="JACHBR010000001">
    <property type="protein sequence ID" value="MBB5626370.1"/>
    <property type="molecule type" value="Genomic_DNA"/>
</dbReference>
<feature type="domain" description="HTH cro/C1-type" evidence="1">
    <location>
        <begin position="9"/>
        <end position="62"/>
    </location>
</feature>
<proteinExistence type="predicted"/>
<keyword evidence="3" id="KW-1185">Reference proteome</keyword>
<reference evidence="2 3" key="1">
    <citation type="submission" date="2020-08" db="EMBL/GenBank/DDBJ databases">
        <title>Sequencing the genomes of 1000 actinobacteria strains.</title>
        <authorList>
            <person name="Klenk H.-P."/>
        </authorList>
    </citation>
    <scope>NUCLEOTIDE SEQUENCE [LARGE SCALE GENOMIC DNA]</scope>
    <source>
        <strain evidence="2 3">DSM 45790</strain>
    </source>
</reference>
<dbReference type="AlphaFoldDB" id="A0A7W8Z351"/>
<gene>
    <name evidence="2" type="ORF">BJ981_002069</name>
</gene>
<dbReference type="InterPro" id="IPR011990">
    <property type="entry name" value="TPR-like_helical_dom_sf"/>
</dbReference>
<dbReference type="CDD" id="cd00093">
    <property type="entry name" value="HTH_XRE"/>
    <property type="match status" value="1"/>
</dbReference>
<dbReference type="PROSITE" id="PS50943">
    <property type="entry name" value="HTH_CROC1"/>
    <property type="match status" value="1"/>
</dbReference>
<evidence type="ECO:0000313" key="2">
    <source>
        <dbReference type="EMBL" id="MBB5626370.1"/>
    </source>
</evidence>
<name>A0A7W8Z351_9ACTN</name>
<dbReference type="Gene3D" id="1.10.260.40">
    <property type="entry name" value="lambda repressor-like DNA-binding domains"/>
    <property type="match status" value="1"/>
</dbReference>
<dbReference type="InterPro" id="IPR010982">
    <property type="entry name" value="Lambda_DNA-bd_dom_sf"/>
</dbReference>
<dbReference type="Pfam" id="PF13560">
    <property type="entry name" value="HTH_31"/>
    <property type="match status" value="1"/>
</dbReference>
<sequence>MTSTFGERMRALLAERGMSLRGLARAVHYDVGYLSKVANDRRRPSLQAAERIDASLEAGGELVALAPSPVRSGALNPDDEDRLVHVTQNPMRLDSVVVEGLAATLASHRRIEDVVGSSAVLSAARSHLDLVLRLLKETRGPLAKDLSAIASEASQFAGWLSTATGAHRAAGPLYDQALRLGLQAGENNLAATALSMRGHLAWATDDIVAMASLSEAAGQLASAAGTRAVAIQQGGRALAILGEKQEALRAIGRAEEVLDGPTDRDDPDGLYFYSSDLLTMQRGLILAYLADSPAEHAKAADLITVGIEGLPTEIRDSEWVAWYRVQAAAARAASGEAEESAAALRVALRIISATGGRKTRGDIAKTHRWMAARWPSNPAIAELGEYLRSA</sequence>
<dbReference type="GO" id="GO:0003677">
    <property type="term" value="F:DNA binding"/>
    <property type="evidence" value="ECO:0007669"/>
    <property type="project" value="InterPro"/>
</dbReference>
<evidence type="ECO:0000313" key="3">
    <source>
        <dbReference type="Proteomes" id="UP000588112"/>
    </source>
</evidence>
<dbReference type="RefSeq" id="WP_184610294.1">
    <property type="nucleotide sequence ID" value="NZ_BOOS01000027.1"/>
</dbReference>
<dbReference type="Proteomes" id="UP000588112">
    <property type="component" value="Unassembled WGS sequence"/>
</dbReference>
<dbReference type="SUPFAM" id="SSF48452">
    <property type="entry name" value="TPR-like"/>
    <property type="match status" value="1"/>
</dbReference>
<dbReference type="InterPro" id="IPR001387">
    <property type="entry name" value="Cro/C1-type_HTH"/>
</dbReference>
<dbReference type="SUPFAM" id="SSF47413">
    <property type="entry name" value="lambda repressor-like DNA-binding domains"/>
    <property type="match status" value="1"/>
</dbReference>
<organism evidence="2 3">
    <name type="scientific">Sphaerisporangium krabiense</name>
    <dbReference type="NCBI Taxonomy" id="763782"/>
    <lineage>
        <taxon>Bacteria</taxon>
        <taxon>Bacillati</taxon>
        <taxon>Actinomycetota</taxon>
        <taxon>Actinomycetes</taxon>
        <taxon>Streptosporangiales</taxon>
        <taxon>Streptosporangiaceae</taxon>
        <taxon>Sphaerisporangium</taxon>
    </lineage>
</organism>